<protein>
    <submittedName>
        <fullName evidence="2">HNH endonuclease</fullName>
    </submittedName>
</protein>
<keyword evidence="2" id="KW-0378">Hydrolase</keyword>
<dbReference type="Proteomes" id="UP000224072">
    <property type="component" value="Segment"/>
</dbReference>
<name>A0A222Z057_9CAUD</name>
<evidence type="ECO:0000313" key="2">
    <source>
        <dbReference type="EMBL" id="ASR77879.1"/>
    </source>
</evidence>
<gene>
    <name evidence="2" type="ORF">SEA_PEEBS_219</name>
</gene>
<organism evidence="2 3">
    <name type="scientific">Streptomyces phage Peebs</name>
    <dbReference type="NCBI Taxonomy" id="2023994"/>
    <lineage>
        <taxon>Viruses</taxon>
        <taxon>Duplodnaviria</taxon>
        <taxon>Heunggongvirae</taxon>
        <taxon>Uroviricota</taxon>
        <taxon>Caudoviricetes</taxon>
        <taxon>Stanwilliamsviridae</taxon>
        <taxon>Boydwoodruffvirinae</taxon>
        <taxon>Samistivirus</taxon>
        <taxon>Samistivirus peebs</taxon>
    </lineage>
</organism>
<dbReference type="InterPro" id="IPR044930">
    <property type="entry name" value="Homing_endonuclease_His-Me"/>
</dbReference>
<reference evidence="2 3" key="1">
    <citation type="submission" date="2017-06" db="EMBL/GenBank/DDBJ databases">
        <authorList>
            <person name="Gicewicz E.A."/>
            <person name="Hiryak K.M."/>
            <person name="Horoschock A.N."/>
            <person name="Kneeream E.R."/>
            <person name="Luchetta J."/>
            <person name="Mikolon A.R."/>
            <person name="Smith S.N."/>
            <person name="Svintozelskiy S."/>
            <person name="Yucha M.L."/>
            <person name="Manna D.P."/>
            <person name="Pidcock K.A."/>
            <person name="Laing C.E."/>
            <person name="Aguayo I.A."/>
            <person name="Delwel I.O."/>
            <person name="Garcia C."/>
            <person name="Martinez A."/>
            <person name="Hughes L.E."/>
            <person name="Garlena R.A."/>
            <person name="Russell D.A."/>
            <person name="Pope W.H."/>
            <person name="Jacobs-Sera D."/>
            <person name="Hendrix R.W."/>
            <person name="Hatfull G.F."/>
        </authorList>
    </citation>
    <scope>NUCLEOTIDE SEQUENCE [LARGE SCALE GENOMIC DNA]</scope>
</reference>
<dbReference type="Gene3D" id="3.90.75.10">
    <property type="entry name" value="Homing Intron 3 (I-ppo) Encoded Endonuclease, Chain A"/>
    <property type="match status" value="1"/>
</dbReference>
<accession>A0A222Z057</accession>
<dbReference type="InterPro" id="IPR003615">
    <property type="entry name" value="HNH_nuc"/>
</dbReference>
<dbReference type="SUPFAM" id="SSF54060">
    <property type="entry name" value="His-Me finger endonucleases"/>
    <property type="match status" value="1"/>
</dbReference>
<dbReference type="GO" id="GO:0004519">
    <property type="term" value="F:endonuclease activity"/>
    <property type="evidence" value="ECO:0007669"/>
    <property type="project" value="UniProtKB-KW"/>
</dbReference>
<evidence type="ECO:0000259" key="1">
    <source>
        <dbReference type="Pfam" id="PF13392"/>
    </source>
</evidence>
<keyword evidence="3" id="KW-1185">Reference proteome</keyword>
<dbReference type="InterPro" id="IPR044925">
    <property type="entry name" value="His-Me_finger_sf"/>
</dbReference>
<evidence type="ECO:0000313" key="3">
    <source>
        <dbReference type="Proteomes" id="UP000224072"/>
    </source>
</evidence>
<dbReference type="EMBL" id="MF347638">
    <property type="protein sequence ID" value="ASR77879.1"/>
    <property type="molecule type" value="Genomic_DNA"/>
</dbReference>
<feature type="domain" description="HNH nuclease" evidence="1">
    <location>
        <begin position="96"/>
        <end position="139"/>
    </location>
</feature>
<sequence>MTFAGRVGTWFSSARARIILVGQSVTVPTVTVTGDSRLALRLVPMECGGFLTVMYGLPDRFLEKITIDSSECWIWNSVKDAGGYGLFRVNGKWIKTHRYTFEMAGGTLNESLVIDHLCKVRECCNPHHLEQVTMGENTRRGNAVKNRKAQAATITKCVQGHEFTPDNTYEYKGRRMCKACRASRRNVARDARRKNVKHS</sequence>
<proteinExistence type="predicted"/>
<dbReference type="Pfam" id="PF13392">
    <property type="entry name" value="HNH_3"/>
    <property type="match status" value="1"/>
</dbReference>
<keyword evidence="2" id="KW-0540">Nuclease</keyword>
<keyword evidence="2" id="KW-0255">Endonuclease</keyword>